<dbReference type="EC" id="6.-.-.-" evidence="2"/>
<dbReference type="RefSeq" id="WP_173662503.1">
    <property type="nucleotide sequence ID" value="NZ_JAOUSE010000037.1"/>
</dbReference>
<evidence type="ECO:0000256" key="1">
    <source>
        <dbReference type="ARBA" id="ARBA00022598"/>
    </source>
</evidence>
<evidence type="ECO:0000313" key="6">
    <source>
        <dbReference type="Proteomes" id="UP001208656"/>
    </source>
</evidence>
<comment type="similarity">
    <text evidence="2">Belongs to the BshC family.</text>
</comment>
<dbReference type="Proteomes" id="UP001208656">
    <property type="component" value="Unassembled WGS sequence"/>
</dbReference>
<evidence type="ECO:0000256" key="2">
    <source>
        <dbReference type="HAMAP-Rule" id="MF_01867"/>
    </source>
</evidence>
<dbReference type="Pfam" id="PF24850">
    <property type="entry name" value="CC_BshC"/>
    <property type="match status" value="1"/>
</dbReference>
<dbReference type="Pfam" id="PF10079">
    <property type="entry name" value="Rossmann-like_BshC"/>
    <property type="match status" value="1"/>
</dbReference>
<evidence type="ECO:0000313" key="5">
    <source>
        <dbReference type="EMBL" id="MCU9595038.1"/>
    </source>
</evidence>
<dbReference type="NCBIfam" id="TIGR03998">
    <property type="entry name" value="thiol_BshC"/>
    <property type="match status" value="1"/>
</dbReference>
<keyword evidence="6" id="KW-1185">Reference proteome</keyword>
<dbReference type="InterPro" id="IPR055398">
    <property type="entry name" value="Rossmann-like_BshC"/>
</dbReference>
<comment type="function">
    <text evidence="2">Involved in bacillithiol (BSH) biosynthesis. May catalyze the last step of the pathway, the addition of cysteine to glucosamine malate (GlcN-Mal) to generate BSH.</text>
</comment>
<accession>A0ABT2WH74</accession>
<organism evidence="5 6">
    <name type="scientific">Pallidibacillus thermolactis</name>
    <dbReference type="NCBI Taxonomy" id="251051"/>
    <lineage>
        <taxon>Bacteria</taxon>
        <taxon>Bacillati</taxon>
        <taxon>Bacillota</taxon>
        <taxon>Bacilli</taxon>
        <taxon>Bacillales</taxon>
        <taxon>Bacillaceae</taxon>
        <taxon>Pallidibacillus</taxon>
    </lineage>
</organism>
<dbReference type="EMBL" id="JAOUSE010000037">
    <property type="protein sequence ID" value="MCU9595038.1"/>
    <property type="molecule type" value="Genomic_DNA"/>
</dbReference>
<dbReference type="InterPro" id="IPR055399">
    <property type="entry name" value="CC_BshC"/>
</dbReference>
<reference evidence="5 6" key="1">
    <citation type="submission" date="2022-10" db="EMBL/GenBank/DDBJ databases">
        <title>Description of Fervidibacillus gen. nov. in the family Fervidibacillaceae fam. nov. with two species, Fervidibacillus albus sp. nov., and Fervidibacillus halotolerans sp. nov., isolated from tidal flat sediments.</title>
        <authorList>
            <person name="Kwon K.K."/>
            <person name="Yang S.-H."/>
        </authorList>
    </citation>
    <scope>NUCLEOTIDE SEQUENCE [LARGE SCALE GENOMIC DNA]</scope>
    <source>
        <strain evidence="5 6">DSM 23332</strain>
    </source>
</reference>
<name>A0ABT2WH74_9BACI</name>
<dbReference type="InterPro" id="IPR011199">
    <property type="entry name" value="Bacillithiol_biosynth_BshC"/>
</dbReference>
<feature type="domain" description="Bacillithiol biosynthesis BshC C-terminal coiled-coil" evidence="4">
    <location>
        <begin position="380"/>
        <end position="539"/>
    </location>
</feature>
<feature type="domain" description="Bacillithiol biosynthesis BshC N-terminal Rossmann-like" evidence="3">
    <location>
        <begin position="1"/>
        <end position="378"/>
    </location>
</feature>
<proteinExistence type="inferred from homology"/>
<dbReference type="HAMAP" id="MF_01867">
    <property type="entry name" value="BshC"/>
    <property type="match status" value="1"/>
</dbReference>
<gene>
    <name evidence="2 5" type="primary">bshC</name>
    <name evidence="5" type="ORF">OEV82_11385</name>
</gene>
<keyword evidence="1 2" id="KW-0436">Ligase</keyword>
<evidence type="ECO:0000259" key="3">
    <source>
        <dbReference type="Pfam" id="PF10079"/>
    </source>
</evidence>
<comment type="caution">
    <text evidence="5">The sequence shown here is derived from an EMBL/GenBank/DDBJ whole genome shotgun (WGS) entry which is preliminary data.</text>
</comment>
<protein>
    <recommendedName>
        <fullName evidence="2">Putative cysteine ligase BshC</fullName>
        <ecNumber evidence="2">6.-.-.-</ecNumber>
    </recommendedName>
</protein>
<sequence length="539" mass="63477">MEVLQLQLASKNNLVNQYIENNKSSLFHYNFRSDEDLFARYDELMNREFPRRKLAIHIKKYMKKFAQSREIDKSLERLEQPDSVVVIGGQQAGLLTGPLYTIHKIISIINYARQKEAVLGKPIVPIFWIAGEDHDIFEVNHVYKLNEGLLSKTTFHQKDNKQKRMVSKVSLNKQQLKKWYRDVIASFGETPFTKDVLDFLDAQVQDQMTYTDFFAKIITALFKDYGLLLVDSAHPELRKIEQPYFKWMIDHGEVITDLLLEQQHTLHLKGYKNMIESDKDSFQLFYEQNDERILLRYNRDIERVVADGVTFAKSDLLRILEQSPEKFSNNVVTRPLMQEFLFPTLAFIAGPGEISYWAELKNIFELAEIKIPIIVPRMNITYLERNVEAYVKEFQLKLEDVLKNGVAKEKELFIESLKEKTIEDTVAIARKEILQQYKRVYEKFLQFDKGMLPIIEKNAKYITNQLDYLLNKADELVKQKNHHVLSKYDRIELALLPFGGLQERCWNIFYFLNKYGLLFINRVQELPLTCNGNHFVIKM</sequence>
<evidence type="ECO:0000259" key="4">
    <source>
        <dbReference type="Pfam" id="PF24850"/>
    </source>
</evidence>
<dbReference type="PIRSF" id="PIRSF012535">
    <property type="entry name" value="UCP012535"/>
    <property type="match status" value="1"/>
</dbReference>